<dbReference type="SUPFAM" id="SSF55874">
    <property type="entry name" value="ATPase domain of HSP90 chaperone/DNA topoisomerase II/histidine kinase"/>
    <property type="match status" value="1"/>
</dbReference>
<dbReference type="SMART" id="SM00448">
    <property type="entry name" value="REC"/>
    <property type="match status" value="1"/>
</dbReference>
<sequence length="614" mass="68019">MRGVISAETLGHLGIRHPGPSLSWREFLERYVHAEDRAQLAGYVDRSLHQHLPFELEFRITQADGVTRRIRCHGEPRNGGSGSPRVIATLLDVTQLRAAEEATRQKEARLRSILETAPEAIVTIDEHGRIESFSKSAEVLFGYMAQEVIGENIRILMPSPHREQHDNYISRYLMTHEPRIIGIGRLVAGQRRNGSTFPMELAVGEAIVGGQRIFTGFIRDMTSRQRIEQELRQAQKMEAIGQLTGGIAHDFNNLLTVVMGNLEMLEASARLKGKDRALLSETQDAAQQGAKLTQRLLAFGRRQPLNPTLVDVGQLVSDFTSLLRRTLGGSIEMRTTIRGDHYNAFIDEPQLQNALLNLALNARDAMPQGGILTIDVTRAEVDADYAQIYSEAKPGRFILLTVCDTGIGMTPEVQQKAFEPFFSTKPAGAGTGLGLSMIYGFVKQSGGQIQLYSEPSHGTTVRIFLPLVENGQATGTEHAKPKPQSFQSRGETILVVEDDARVRRVTVARLRALGYSVIETGDATEALHALGNGRSIDLLFTDIVMPGGMTGTELARRVRAEYPHIHILLTSGYAEPDLLEQEFTDGTAWLKKPYTAAELARELQDVFRTLRVDR</sequence>
<evidence type="ECO:0000256" key="1">
    <source>
        <dbReference type="ARBA" id="ARBA00000085"/>
    </source>
</evidence>
<feature type="domain" description="PAS" evidence="17">
    <location>
        <begin position="106"/>
        <end position="176"/>
    </location>
</feature>
<evidence type="ECO:0000256" key="10">
    <source>
        <dbReference type="ARBA" id="ARBA00023004"/>
    </source>
</evidence>
<dbReference type="SMART" id="SM00091">
    <property type="entry name" value="PAS"/>
    <property type="match status" value="1"/>
</dbReference>
<evidence type="ECO:0000256" key="2">
    <source>
        <dbReference type="ARBA" id="ARBA00001971"/>
    </source>
</evidence>
<dbReference type="GO" id="GO:0005524">
    <property type="term" value="F:ATP binding"/>
    <property type="evidence" value="ECO:0007669"/>
    <property type="project" value="UniProtKB-KW"/>
</dbReference>
<evidence type="ECO:0000256" key="4">
    <source>
        <dbReference type="ARBA" id="ARBA00022553"/>
    </source>
</evidence>
<accession>A0A931FM22</accession>
<dbReference type="Pfam" id="PF02518">
    <property type="entry name" value="HATPase_c"/>
    <property type="match status" value="1"/>
</dbReference>
<dbReference type="NCBIfam" id="TIGR00229">
    <property type="entry name" value="sensory_box"/>
    <property type="match status" value="1"/>
</dbReference>
<keyword evidence="8" id="KW-0418">Kinase</keyword>
<dbReference type="Gene3D" id="1.10.287.130">
    <property type="match status" value="1"/>
</dbReference>
<dbReference type="InterPro" id="IPR013767">
    <property type="entry name" value="PAS_fold"/>
</dbReference>
<dbReference type="InterPro" id="IPR003661">
    <property type="entry name" value="HisK_dim/P_dom"/>
</dbReference>
<dbReference type="Pfam" id="PF00512">
    <property type="entry name" value="HisKA"/>
    <property type="match status" value="1"/>
</dbReference>
<evidence type="ECO:0000256" key="6">
    <source>
        <dbReference type="ARBA" id="ARBA00022679"/>
    </source>
</evidence>
<dbReference type="CDD" id="cd00130">
    <property type="entry name" value="PAS"/>
    <property type="match status" value="2"/>
</dbReference>
<dbReference type="FunFam" id="3.30.450.20:FF:000060">
    <property type="entry name" value="Sensor protein FixL"/>
    <property type="match status" value="1"/>
</dbReference>
<keyword evidence="7" id="KW-0547">Nucleotide-binding</keyword>
<comment type="catalytic activity">
    <reaction evidence="1">
        <text>ATP + protein L-histidine = ADP + protein N-phospho-L-histidine.</text>
        <dbReference type="EC" id="2.7.13.3"/>
    </reaction>
</comment>
<feature type="modified residue" description="4-aspartylphosphate" evidence="14">
    <location>
        <position position="542"/>
    </location>
</feature>
<dbReference type="Gene3D" id="3.40.50.2300">
    <property type="match status" value="1"/>
</dbReference>
<dbReference type="InterPro" id="IPR035965">
    <property type="entry name" value="PAS-like_dom_sf"/>
</dbReference>
<evidence type="ECO:0000256" key="13">
    <source>
        <dbReference type="ARBA" id="ARBA00070616"/>
    </source>
</evidence>
<dbReference type="AlphaFoldDB" id="A0A931FM22"/>
<evidence type="ECO:0000256" key="11">
    <source>
        <dbReference type="ARBA" id="ARBA00023012"/>
    </source>
</evidence>
<evidence type="ECO:0000259" key="18">
    <source>
        <dbReference type="PROSITE" id="PS50113"/>
    </source>
</evidence>
<dbReference type="PROSITE" id="PS50109">
    <property type="entry name" value="HIS_KIN"/>
    <property type="match status" value="1"/>
</dbReference>
<dbReference type="SMART" id="SM00387">
    <property type="entry name" value="HATPase_c"/>
    <property type="match status" value="1"/>
</dbReference>
<evidence type="ECO:0000313" key="20">
    <source>
        <dbReference type="Proteomes" id="UP000599312"/>
    </source>
</evidence>
<dbReference type="EC" id="2.7.13.3" evidence="3"/>
<keyword evidence="4 14" id="KW-0597">Phosphoprotein</keyword>
<dbReference type="InterPro" id="IPR036097">
    <property type="entry name" value="HisK_dim/P_sf"/>
</dbReference>
<dbReference type="PRINTS" id="PR00344">
    <property type="entry name" value="BCTRLSENSOR"/>
</dbReference>
<evidence type="ECO:0000256" key="3">
    <source>
        <dbReference type="ARBA" id="ARBA00012438"/>
    </source>
</evidence>
<dbReference type="InterPro" id="IPR000700">
    <property type="entry name" value="PAS-assoc_C"/>
</dbReference>
<dbReference type="Proteomes" id="UP000599312">
    <property type="component" value="Unassembled WGS sequence"/>
</dbReference>
<evidence type="ECO:0000256" key="5">
    <source>
        <dbReference type="ARBA" id="ARBA00022617"/>
    </source>
</evidence>
<dbReference type="InterPro" id="IPR005467">
    <property type="entry name" value="His_kinase_dom"/>
</dbReference>
<name>A0A931FM22_9HYPH</name>
<dbReference type="CDD" id="cd18161">
    <property type="entry name" value="REC_hyHK_blue-like"/>
    <property type="match status" value="1"/>
</dbReference>
<dbReference type="Gene3D" id="3.30.450.20">
    <property type="entry name" value="PAS domain"/>
    <property type="match status" value="2"/>
</dbReference>
<dbReference type="PANTHER" id="PTHR43065:SF42">
    <property type="entry name" value="TWO-COMPONENT SENSOR PPRA"/>
    <property type="match status" value="1"/>
</dbReference>
<keyword evidence="5" id="KW-0349">Heme</keyword>
<feature type="domain" description="PAC" evidence="18">
    <location>
        <begin position="54"/>
        <end position="105"/>
    </location>
</feature>
<dbReference type="InterPro" id="IPR003594">
    <property type="entry name" value="HATPase_dom"/>
</dbReference>
<dbReference type="SMART" id="SM00388">
    <property type="entry name" value="HisKA"/>
    <property type="match status" value="1"/>
</dbReference>
<keyword evidence="5" id="KW-0479">Metal-binding</keyword>
<evidence type="ECO:0000313" key="19">
    <source>
        <dbReference type="EMBL" id="MBF9232654.1"/>
    </source>
</evidence>
<dbReference type="PANTHER" id="PTHR43065">
    <property type="entry name" value="SENSOR HISTIDINE KINASE"/>
    <property type="match status" value="1"/>
</dbReference>
<dbReference type="InterPro" id="IPR036890">
    <property type="entry name" value="HATPase_C_sf"/>
</dbReference>
<evidence type="ECO:0000256" key="12">
    <source>
        <dbReference type="ARBA" id="ARBA00059827"/>
    </source>
</evidence>
<dbReference type="InterPro" id="IPR000014">
    <property type="entry name" value="PAS"/>
</dbReference>
<feature type="domain" description="Response regulatory" evidence="16">
    <location>
        <begin position="492"/>
        <end position="607"/>
    </location>
</feature>
<evidence type="ECO:0000259" key="16">
    <source>
        <dbReference type="PROSITE" id="PS50110"/>
    </source>
</evidence>
<keyword evidence="6" id="KW-0808">Transferase</keyword>
<organism evidence="19 20">
    <name type="scientific">Microvirga alba</name>
    <dbReference type="NCBI Taxonomy" id="2791025"/>
    <lineage>
        <taxon>Bacteria</taxon>
        <taxon>Pseudomonadati</taxon>
        <taxon>Pseudomonadota</taxon>
        <taxon>Alphaproteobacteria</taxon>
        <taxon>Hyphomicrobiales</taxon>
        <taxon>Methylobacteriaceae</taxon>
        <taxon>Microvirga</taxon>
    </lineage>
</organism>
<dbReference type="PROSITE" id="PS50110">
    <property type="entry name" value="RESPONSE_REGULATORY"/>
    <property type="match status" value="1"/>
</dbReference>
<dbReference type="Pfam" id="PF00989">
    <property type="entry name" value="PAS"/>
    <property type="match status" value="1"/>
</dbReference>
<dbReference type="GO" id="GO:0000155">
    <property type="term" value="F:phosphorelay sensor kinase activity"/>
    <property type="evidence" value="ECO:0007669"/>
    <property type="project" value="InterPro"/>
</dbReference>
<dbReference type="Pfam" id="PF08447">
    <property type="entry name" value="PAS_3"/>
    <property type="match status" value="1"/>
</dbReference>
<dbReference type="SUPFAM" id="SSF55785">
    <property type="entry name" value="PYP-like sensor domain (PAS domain)"/>
    <property type="match status" value="2"/>
</dbReference>
<keyword evidence="20" id="KW-1185">Reference proteome</keyword>
<dbReference type="InterPro" id="IPR001789">
    <property type="entry name" value="Sig_transdc_resp-reg_receiver"/>
</dbReference>
<dbReference type="PROSITE" id="PS50113">
    <property type="entry name" value="PAC"/>
    <property type="match status" value="1"/>
</dbReference>
<feature type="domain" description="Histidine kinase" evidence="15">
    <location>
        <begin position="246"/>
        <end position="469"/>
    </location>
</feature>
<dbReference type="Gene3D" id="3.30.565.10">
    <property type="entry name" value="Histidine kinase-like ATPase, C-terminal domain"/>
    <property type="match status" value="1"/>
</dbReference>
<keyword evidence="11" id="KW-0902">Two-component regulatory system</keyword>
<dbReference type="Pfam" id="PF00072">
    <property type="entry name" value="Response_reg"/>
    <property type="match status" value="1"/>
</dbReference>
<comment type="caution">
    <text evidence="19">The sequence shown here is derived from an EMBL/GenBank/DDBJ whole genome shotgun (WGS) entry which is preliminary data.</text>
</comment>
<reference evidence="19" key="1">
    <citation type="submission" date="2020-11" db="EMBL/GenBank/DDBJ databases">
        <authorList>
            <person name="Kim M.K."/>
        </authorList>
    </citation>
    <scope>NUCLEOTIDE SEQUENCE</scope>
    <source>
        <strain evidence="19">BT350</strain>
    </source>
</reference>
<evidence type="ECO:0000259" key="15">
    <source>
        <dbReference type="PROSITE" id="PS50109"/>
    </source>
</evidence>
<dbReference type="SUPFAM" id="SSF52172">
    <property type="entry name" value="CheY-like"/>
    <property type="match status" value="1"/>
</dbReference>
<dbReference type="InterPro" id="IPR013655">
    <property type="entry name" value="PAS_fold_3"/>
</dbReference>
<keyword evidence="9" id="KW-0067">ATP-binding</keyword>
<dbReference type="CDD" id="cd00082">
    <property type="entry name" value="HisKA"/>
    <property type="match status" value="1"/>
</dbReference>
<dbReference type="PROSITE" id="PS50112">
    <property type="entry name" value="PAS"/>
    <property type="match status" value="1"/>
</dbReference>
<evidence type="ECO:0000256" key="7">
    <source>
        <dbReference type="ARBA" id="ARBA00022741"/>
    </source>
</evidence>
<comment type="function">
    <text evidence="12">Putative oxygen sensor; modulates the activity of FixJ, a transcriptional activator of nitrogen fixation fixK gene. FixL probably acts as a kinase that phosphorylates FixJ.</text>
</comment>
<evidence type="ECO:0000256" key="8">
    <source>
        <dbReference type="ARBA" id="ARBA00022777"/>
    </source>
</evidence>
<evidence type="ECO:0000259" key="17">
    <source>
        <dbReference type="PROSITE" id="PS50112"/>
    </source>
</evidence>
<gene>
    <name evidence="19" type="ORF">I2H38_04600</name>
</gene>
<evidence type="ECO:0000256" key="9">
    <source>
        <dbReference type="ARBA" id="ARBA00022840"/>
    </source>
</evidence>
<protein>
    <recommendedName>
        <fullName evidence="13">Sensor protein FixL</fullName>
        <ecNumber evidence="3">2.7.13.3</ecNumber>
    </recommendedName>
</protein>
<dbReference type="EMBL" id="JADQDO010000002">
    <property type="protein sequence ID" value="MBF9232654.1"/>
    <property type="molecule type" value="Genomic_DNA"/>
</dbReference>
<dbReference type="InterPro" id="IPR011006">
    <property type="entry name" value="CheY-like_superfamily"/>
</dbReference>
<dbReference type="SUPFAM" id="SSF47384">
    <property type="entry name" value="Homodimeric domain of signal transducing histidine kinase"/>
    <property type="match status" value="1"/>
</dbReference>
<evidence type="ECO:0000256" key="14">
    <source>
        <dbReference type="PROSITE-ProRule" id="PRU00169"/>
    </source>
</evidence>
<keyword evidence="10" id="KW-0408">Iron</keyword>
<comment type="cofactor">
    <cofactor evidence="2">
        <name>heme</name>
        <dbReference type="ChEBI" id="CHEBI:30413"/>
    </cofactor>
</comment>
<proteinExistence type="predicted"/>
<dbReference type="InterPro" id="IPR004358">
    <property type="entry name" value="Sig_transdc_His_kin-like_C"/>
</dbReference>
<dbReference type="GO" id="GO:0006355">
    <property type="term" value="P:regulation of DNA-templated transcription"/>
    <property type="evidence" value="ECO:0007669"/>
    <property type="project" value="InterPro"/>
</dbReference>